<accession>A0A098G8R9</accession>
<proteinExistence type="predicted"/>
<organism evidence="1 2">
    <name type="scientific">Legionella fallonii LLAP-10</name>
    <dbReference type="NCBI Taxonomy" id="1212491"/>
    <lineage>
        <taxon>Bacteria</taxon>
        <taxon>Pseudomonadati</taxon>
        <taxon>Pseudomonadota</taxon>
        <taxon>Gammaproteobacteria</taxon>
        <taxon>Legionellales</taxon>
        <taxon>Legionellaceae</taxon>
        <taxon>Legionella</taxon>
    </lineage>
</organism>
<dbReference type="STRING" id="1212491.LFA_3048"/>
<dbReference type="HOGENOM" id="CLU_2343261_0_0_6"/>
<reference evidence="2" key="1">
    <citation type="submission" date="2014-09" db="EMBL/GenBank/DDBJ databases">
        <authorList>
            <person name="Gomez-Valero L."/>
        </authorList>
    </citation>
    <scope>NUCLEOTIDE SEQUENCE [LARGE SCALE GENOMIC DNA]</scope>
    <source>
        <strain evidence="2">ATCC700992</strain>
    </source>
</reference>
<gene>
    <name evidence="1" type="ORF">LFA_3048</name>
</gene>
<evidence type="ECO:0000313" key="1">
    <source>
        <dbReference type="EMBL" id="CEG58394.1"/>
    </source>
</evidence>
<dbReference type="Proteomes" id="UP000032430">
    <property type="component" value="Chromosome I"/>
</dbReference>
<protein>
    <submittedName>
        <fullName evidence="1">Uncharacterized protein</fullName>
    </submittedName>
</protein>
<dbReference type="EMBL" id="LN614827">
    <property type="protein sequence ID" value="CEG58394.1"/>
    <property type="molecule type" value="Genomic_DNA"/>
</dbReference>
<dbReference type="OrthoDB" id="5655459at2"/>
<sequence length="97" mass="11893">MPSYFFHTFIEDEHQRSREVIILFRHFFPKNHHEWQNARFGNVLLMYVGYPSRPKHHLRLSVMQKINANHACWNYLKQRRLLNIDNVIGIKKYIQSK</sequence>
<dbReference type="RefSeq" id="WP_045096718.1">
    <property type="nucleotide sequence ID" value="NZ_LN614827.1"/>
</dbReference>
<keyword evidence="2" id="KW-1185">Reference proteome</keyword>
<dbReference type="AlphaFoldDB" id="A0A098G8R9"/>
<dbReference type="KEGG" id="lfa:LFA_3048"/>
<name>A0A098G8R9_9GAMM</name>
<evidence type="ECO:0000313" key="2">
    <source>
        <dbReference type="Proteomes" id="UP000032430"/>
    </source>
</evidence>